<evidence type="ECO:0000256" key="6">
    <source>
        <dbReference type="SAM" id="MobiDB-lite"/>
    </source>
</evidence>
<comment type="subcellular location">
    <subcellularLocation>
        <location evidence="1">Membrane</location>
        <topology evidence="1">Multi-pass membrane protein</topology>
    </subcellularLocation>
</comment>
<dbReference type="Gene3D" id="1.20.1250.20">
    <property type="entry name" value="MFS general substrate transporter like domains"/>
    <property type="match status" value="2"/>
</dbReference>
<accession>A0A9D2AGW8</accession>
<evidence type="ECO:0000256" key="3">
    <source>
        <dbReference type="ARBA" id="ARBA00022692"/>
    </source>
</evidence>
<feature type="region of interest" description="Disordered" evidence="6">
    <location>
        <begin position="124"/>
        <end position="143"/>
    </location>
</feature>
<dbReference type="Gene3D" id="2.120.10.80">
    <property type="entry name" value="Kelch-type beta propeller"/>
    <property type="match status" value="1"/>
</dbReference>
<dbReference type="PANTHER" id="PTHR23505:SF79">
    <property type="entry name" value="PROTEIN SPINSTER"/>
    <property type="match status" value="1"/>
</dbReference>
<feature type="transmembrane region" description="Helical" evidence="7">
    <location>
        <begin position="490"/>
        <end position="507"/>
    </location>
</feature>
<feature type="signal peptide" evidence="8">
    <location>
        <begin position="1"/>
        <end position="25"/>
    </location>
</feature>
<dbReference type="InterPro" id="IPR036259">
    <property type="entry name" value="MFS_trans_sf"/>
</dbReference>
<feature type="transmembrane region" description="Helical" evidence="7">
    <location>
        <begin position="812"/>
        <end position="831"/>
    </location>
</feature>
<feature type="transmembrane region" description="Helical" evidence="7">
    <location>
        <begin position="587"/>
        <end position="609"/>
    </location>
</feature>
<dbReference type="GO" id="GO:0016020">
    <property type="term" value="C:membrane"/>
    <property type="evidence" value="ECO:0007669"/>
    <property type="project" value="UniProtKB-SubCell"/>
</dbReference>
<feature type="transmembrane region" description="Helical" evidence="7">
    <location>
        <begin position="653"/>
        <end position="673"/>
    </location>
</feature>
<keyword evidence="2" id="KW-0813">Transport</keyword>
<dbReference type="InterPro" id="IPR011701">
    <property type="entry name" value="MFS"/>
</dbReference>
<comment type="caution">
    <text evidence="10">The sequence shown here is derived from an EMBL/GenBank/DDBJ whole genome shotgun (WGS) entry which is preliminary data.</text>
</comment>
<evidence type="ECO:0000256" key="5">
    <source>
        <dbReference type="ARBA" id="ARBA00023136"/>
    </source>
</evidence>
<dbReference type="InterPro" id="IPR006652">
    <property type="entry name" value="Kelch_1"/>
</dbReference>
<dbReference type="EMBL" id="DXFQ01000067">
    <property type="protein sequence ID" value="HIX19775.1"/>
    <property type="molecule type" value="Genomic_DNA"/>
</dbReference>
<feature type="transmembrane region" description="Helical" evidence="7">
    <location>
        <begin position="536"/>
        <end position="555"/>
    </location>
</feature>
<dbReference type="GO" id="GO:0022857">
    <property type="term" value="F:transmembrane transporter activity"/>
    <property type="evidence" value="ECO:0007669"/>
    <property type="project" value="InterPro"/>
</dbReference>
<reference evidence="10" key="2">
    <citation type="submission" date="2021-04" db="EMBL/GenBank/DDBJ databases">
        <authorList>
            <person name="Gilroy R."/>
        </authorList>
    </citation>
    <scope>NUCLEOTIDE SEQUENCE</scope>
    <source>
        <strain evidence="10">14975</strain>
    </source>
</reference>
<feature type="domain" description="Major facilitator superfamily (MFS) profile" evidence="9">
    <location>
        <begin position="494"/>
        <end position="909"/>
    </location>
</feature>
<dbReference type="SUPFAM" id="SSF103473">
    <property type="entry name" value="MFS general substrate transporter"/>
    <property type="match status" value="1"/>
</dbReference>
<feature type="transmembrane region" description="Helical" evidence="7">
    <location>
        <begin position="851"/>
        <end position="870"/>
    </location>
</feature>
<dbReference type="PROSITE" id="PS50850">
    <property type="entry name" value="MFS"/>
    <property type="match status" value="1"/>
</dbReference>
<dbReference type="InterPro" id="IPR015915">
    <property type="entry name" value="Kelch-typ_b-propeller"/>
</dbReference>
<feature type="transmembrane region" description="Helical" evidence="7">
    <location>
        <begin position="716"/>
        <end position="737"/>
    </location>
</feature>
<proteinExistence type="predicted"/>
<dbReference type="Pfam" id="PF01344">
    <property type="entry name" value="Kelch_1"/>
    <property type="match status" value="1"/>
</dbReference>
<protein>
    <submittedName>
        <fullName evidence="10">MFS transporter</fullName>
    </submittedName>
</protein>
<gene>
    <name evidence="10" type="ORF">H9862_04135</name>
</gene>
<keyword evidence="5 7" id="KW-0472">Membrane</keyword>
<reference evidence="10" key="1">
    <citation type="journal article" date="2021" name="PeerJ">
        <title>Extensive microbial diversity within the chicken gut microbiome revealed by metagenomics and culture.</title>
        <authorList>
            <person name="Gilroy R."/>
            <person name="Ravi A."/>
            <person name="Getino M."/>
            <person name="Pursley I."/>
            <person name="Horton D.L."/>
            <person name="Alikhan N.F."/>
            <person name="Baker D."/>
            <person name="Gharbi K."/>
            <person name="Hall N."/>
            <person name="Watson M."/>
            <person name="Adriaenssens E.M."/>
            <person name="Foster-Nyarko E."/>
            <person name="Jarju S."/>
            <person name="Secka A."/>
            <person name="Antonio M."/>
            <person name="Oren A."/>
            <person name="Chaudhuri R.R."/>
            <person name="La Ragione R."/>
            <person name="Hildebrand F."/>
            <person name="Pallen M.J."/>
        </authorList>
    </citation>
    <scope>NUCLEOTIDE SEQUENCE</scope>
    <source>
        <strain evidence="10">14975</strain>
    </source>
</reference>
<feature type="transmembrane region" description="Helical" evidence="7">
    <location>
        <begin position="621"/>
        <end position="641"/>
    </location>
</feature>
<keyword evidence="4 7" id="KW-1133">Transmembrane helix</keyword>
<evidence type="ECO:0000259" key="9">
    <source>
        <dbReference type="PROSITE" id="PS50850"/>
    </source>
</evidence>
<feature type="transmembrane region" description="Helical" evidence="7">
    <location>
        <begin position="882"/>
        <end position="905"/>
    </location>
</feature>
<name>A0A9D2AGW8_9BACT</name>
<organism evidence="10 11">
    <name type="scientific">Candidatus Akkermansia intestinigallinarum</name>
    <dbReference type="NCBI Taxonomy" id="2838431"/>
    <lineage>
        <taxon>Bacteria</taxon>
        <taxon>Pseudomonadati</taxon>
        <taxon>Verrucomicrobiota</taxon>
        <taxon>Verrucomicrobiia</taxon>
        <taxon>Verrucomicrobiales</taxon>
        <taxon>Akkermansiaceae</taxon>
        <taxon>Akkermansia</taxon>
    </lineage>
</organism>
<dbReference type="SUPFAM" id="SSF117281">
    <property type="entry name" value="Kelch motif"/>
    <property type="match status" value="1"/>
</dbReference>
<dbReference type="AlphaFoldDB" id="A0A9D2AGW8"/>
<evidence type="ECO:0000313" key="10">
    <source>
        <dbReference type="EMBL" id="HIX19775.1"/>
    </source>
</evidence>
<feature type="chain" id="PRO_5038646449" evidence="8">
    <location>
        <begin position="26"/>
        <end position="910"/>
    </location>
</feature>
<feature type="compositionally biased region" description="Low complexity" evidence="6">
    <location>
        <begin position="31"/>
        <end position="87"/>
    </location>
</feature>
<feature type="transmembrane region" description="Helical" evidence="7">
    <location>
        <begin position="788"/>
        <end position="806"/>
    </location>
</feature>
<dbReference type="InterPro" id="IPR044770">
    <property type="entry name" value="MFS_spinster-like"/>
</dbReference>
<feature type="region of interest" description="Disordered" evidence="6">
    <location>
        <begin position="31"/>
        <end position="110"/>
    </location>
</feature>
<feature type="transmembrane region" description="Helical" evidence="7">
    <location>
        <begin position="757"/>
        <end position="776"/>
    </location>
</feature>
<sequence length="910" mass="95470">MLIRTLSFCLASLGLLAAVSPRASAQADAAAPAPIGSAEAAPAAPEVAAPSPADTAAPAEATAASPAAPTDAASAAPSPAAAPLAASREGLPRLEQKPSASIPDPLGRAGMAAESTNIGVMAAGGANFPDAKPGARTPEERGAKRFSDEVYLFSRPDAESGNMEQLSVGKMPRALGYAATARISMGMIVAGGCNEQGHLQTVTKVECLGTDGQREWQFTELPELPVPVAYAAFVERGGKLYVFGGQESPDAVSASRRSFVFNPSLPKEGWKELAPIPGEGRMLATAGSCGGKIYLTGGCSLHANAAGAAERSYLSETLCYDPEEDQWKRVADAPATIVGAAGPMPTGLGELYLIGGDPGDYYRASLAGQAPEQHPGQSRTIYAYRPETDSWSVAGELSTGVATAPAVVLGEASPLELLVISGETAPGVRTPLINRVQVHRDDIESVENAVLLTPWLAIGLGVIALLLALRKGLRSKPLPKFDSTKGPGKWAWIAVAVLWVVVMLNYFDRQLLAVLNTSITRGENGIAMTQAQFGQVTSAFLIVYAALSPVGGYLADRFSRKFIIMCSLVVWSVVTWLTGKAETYEELLIARSAMGISEAFYIPAALALISDYHRGSTRSMATGLHMSGIYAGQILAGYGAMMAGEPCMLGWRLTFEAFGFIGVAYAIIVVIFLRDPEAAKDGEAAPAASEGAELKPAASNNFSMAQVLRSLFTGRAMAMLLIMYAFAGFANWFLMNWYPRLLQDMFGLSEAEAGPQATSWINIAKFAAVLGAAVIADRWYLRNRNARAYVPGICFCIAGPCVILAMAPSLGIAIPLGLTVTLALVSMQGVAQGSLDATLMPVLRSHIDERFSATGYGLLNLTSVGAGALVSWLGGKLMDENIALSVPLATAGVMMVFCGLLFFMLPKHKA</sequence>
<evidence type="ECO:0000256" key="4">
    <source>
        <dbReference type="ARBA" id="ARBA00022989"/>
    </source>
</evidence>
<evidence type="ECO:0000313" key="11">
    <source>
        <dbReference type="Proteomes" id="UP000823964"/>
    </source>
</evidence>
<feature type="transmembrane region" description="Helical" evidence="7">
    <location>
        <begin position="449"/>
        <end position="469"/>
    </location>
</feature>
<dbReference type="PANTHER" id="PTHR23505">
    <property type="entry name" value="SPINSTER"/>
    <property type="match status" value="1"/>
</dbReference>
<evidence type="ECO:0000256" key="7">
    <source>
        <dbReference type="SAM" id="Phobius"/>
    </source>
</evidence>
<dbReference type="Proteomes" id="UP000823964">
    <property type="component" value="Unassembled WGS sequence"/>
</dbReference>
<evidence type="ECO:0000256" key="2">
    <source>
        <dbReference type="ARBA" id="ARBA00022448"/>
    </source>
</evidence>
<evidence type="ECO:0000256" key="8">
    <source>
        <dbReference type="SAM" id="SignalP"/>
    </source>
</evidence>
<dbReference type="InterPro" id="IPR020846">
    <property type="entry name" value="MFS_dom"/>
</dbReference>
<evidence type="ECO:0000256" key="1">
    <source>
        <dbReference type="ARBA" id="ARBA00004141"/>
    </source>
</evidence>
<feature type="transmembrane region" description="Helical" evidence="7">
    <location>
        <begin position="562"/>
        <end position="581"/>
    </location>
</feature>
<dbReference type="Pfam" id="PF07690">
    <property type="entry name" value="MFS_1"/>
    <property type="match status" value="1"/>
</dbReference>
<keyword evidence="8" id="KW-0732">Signal</keyword>
<keyword evidence="3 7" id="KW-0812">Transmembrane</keyword>